<dbReference type="SUPFAM" id="SSF55729">
    <property type="entry name" value="Acyl-CoA N-acyltransferases (Nat)"/>
    <property type="match status" value="1"/>
</dbReference>
<name>A0ABU6J2J0_9BURK</name>
<organism evidence="1 2">
    <name type="scientific">Noviherbaspirillum album</name>
    <dbReference type="NCBI Taxonomy" id="3080276"/>
    <lineage>
        <taxon>Bacteria</taxon>
        <taxon>Pseudomonadati</taxon>
        <taxon>Pseudomonadota</taxon>
        <taxon>Betaproteobacteria</taxon>
        <taxon>Burkholderiales</taxon>
        <taxon>Oxalobacteraceae</taxon>
        <taxon>Noviherbaspirillum</taxon>
    </lineage>
</organism>
<evidence type="ECO:0000313" key="2">
    <source>
        <dbReference type="Proteomes" id="UP001352263"/>
    </source>
</evidence>
<sequence length="267" mass="30266">MYRNANRQHSNKFPLNLPDIAEELTEQAAVGEHLGGAEVRVAATRDELEAVARFRYLVHVERGRTSLPGADHTQRMLWPTDPGSPSSFYATDAHGKIAGCASLWLDLPSRDNADRLGLGKVAQRLRVPVAYLDALTLAPDAQWSRRVVRMLCRMYCFTRDHDRVVGITHCSPILASHYERLGLYRCGRPFVRDDIGLQIPMVLFLEDVGHFEKIGSLLLTYARRYENDPLRVARLKSDFDIRTPFFERTLQPLAPRSRPEPPESFGA</sequence>
<dbReference type="Proteomes" id="UP001352263">
    <property type="component" value="Unassembled WGS sequence"/>
</dbReference>
<dbReference type="RefSeq" id="WP_326504597.1">
    <property type="nucleotide sequence ID" value="NZ_JAWIIV010000001.1"/>
</dbReference>
<accession>A0ABU6J2J0</accession>
<reference evidence="1 2" key="1">
    <citation type="submission" date="2023-10" db="EMBL/GenBank/DDBJ databases">
        <title>Noviherbaspirillum sp. CPCC 100848 genome assembly.</title>
        <authorList>
            <person name="Li X.Y."/>
            <person name="Fang X.M."/>
        </authorList>
    </citation>
    <scope>NUCLEOTIDE SEQUENCE [LARGE SCALE GENOMIC DNA]</scope>
    <source>
        <strain evidence="1 2">CPCC 100848</strain>
    </source>
</reference>
<evidence type="ECO:0008006" key="3">
    <source>
        <dbReference type="Google" id="ProtNLM"/>
    </source>
</evidence>
<dbReference type="EMBL" id="JAWIIV010000001">
    <property type="protein sequence ID" value="MEC4717851.1"/>
    <property type="molecule type" value="Genomic_DNA"/>
</dbReference>
<gene>
    <name evidence="1" type="ORF">RY831_01695</name>
</gene>
<evidence type="ECO:0000313" key="1">
    <source>
        <dbReference type="EMBL" id="MEC4717851.1"/>
    </source>
</evidence>
<proteinExistence type="predicted"/>
<dbReference type="InterPro" id="IPR016181">
    <property type="entry name" value="Acyl_CoA_acyltransferase"/>
</dbReference>
<comment type="caution">
    <text evidence="1">The sequence shown here is derived from an EMBL/GenBank/DDBJ whole genome shotgun (WGS) entry which is preliminary data.</text>
</comment>
<protein>
    <recommendedName>
        <fullName evidence="3">GNAT family N-acetyltransferase</fullName>
    </recommendedName>
</protein>
<dbReference type="Gene3D" id="3.40.630.30">
    <property type="match status" value="1"/>
</dbReference>
<keyword evidence="2" id="KW-1185">Reference proteome</keyword>